<name>A0A381RMQ1_9ZZZZ</name>
<protein>
    <recommendedName>
        <fullName evidence="2">Semialdehyde dehydrogenase NAD-binding domain-containing protein</fullName>
    </recommendedName>
</protein>
<evidence type="ECO:0000313" key="1">
    <source>
        <dbReference type="EMBL" id="SUZ93132.1"/>
    </source>
</evidence>
<proteinExistence type="predicted"/>
<reference evidence="1" key="1">
    <citation type="submission" date="2018-05" db="EMBL/GenBank/DDBJ databases">
        <authorList>
            <person name="Lanie J.A."/>
            <person name="Ng W.-L."/>
            <person name="Kazmierczak K.M."/>
            <person name="Andrzejewski T.M."/>
            <person name="Davidsen T.M."/>
            <person name="Wayne K.J."/>
            <person name="Tettelin H."/>
            <person name="Glass J.I."/>
            <person name="Rusch D."/>
            <person name="Podicherti R."/>
            <person name="Tsui H.-C.T."/>
            <person name="Winkler M.E."/>
        </authorList>
    </citation>
    <scope>NUCLEOTIDE SEQUENCE</scope>
</reference>
<organism evidence="1">
    <name type="scientific">marine metagenome</name>
    <dbReference type="NCBI Taxonomy" id="408172"/>
    <lineage>
        <taxon>unclassified sequences</taxon>
        <taxon>metagenomes</taxon>
        <taxon>ecological metagenomes</taxon>
    </lineage>
</organism>
<dbReference type="Gene3D" id="3.40.50.720">
    <property type="entry name" value="NAD(P)-binding Rossmann-like Domain"/>
    <property type="match status" value="1"/>
</dbReference>
<dbReference type="AlphaFoldDB" id="A0A381RMQ1"/>
<dbReference type="InterPro" id="IPR036291">
    <property type="entry name" value="NAD(P)-bd_dom_sf"/>
</dbReference>
<dbReference type="SUPFAM" id="SSF51735">
    <property type="entry name" value="NAD(P)-binding Rossmann-fold domains"/>
    <property type="match status" value="1"/>
</dbReference>
<sequence length="189" mass="19879">VPTKSSQFENWPLALVGASSLLGTEVKDQLAASGVPRDMVSLFDMKEVAGVLTEYGDEARVLAETVSENLLTHKLICFCNDPAKATESLDVILSSGKLGIDCTQAWSDDPRTFAWIPGVSTPPTMSDQRAIVIPSAACLMLGTTLAALGRLGKQASATIFLPASDLGEAGLQELSQQSIAVLNLEAVDS</sequence>
<accession>A0A381RMQ1</accession>
<feature type="non-terminal residue" evidence="1">
    <location>
        <position position="1"/>
    </location>
</feature>
<dbReference type="EMBL" id="UINC01002120">
    <property type="protein sequence ID" value="SUZ93132.1"/>
    <property type="molecule type" value="Genomic_DNA"/>
</dbReference>
<dbReference type="Gene3D" id="3.30.360.10">
    <property type="entry name" value="Dihydrodipicolinate Reductase, domain 2"/>
    <property type="match status" value="1"/>
</dbReference>
<evidence type="ECO:0008006" key="2">
    <source>
        <dbReference type="Google" id="ProtNLM"/>
    </source>
</evidence>
<gene>
    <name evidence="1" type="ORF">METZ01_LOCUS45986</name>
</gene>
<feature type="non-terminal residue" evidence="1">
    <location>
        <position position="189"/>
    </location>
</feature>